<dbReference type="Pfam" id="PF13236">
    <property type="entry name" value="CLU"/>
    <property type="match status" value="1"/>
</dbReference>
<dbReference type="PROSITE" id="PS50005">
    <property type="entry name" value="TPR"/>
    <property type="match status" value="1"/>
</dbReference>
<evidence type="ECO:0000259" key="4">
    <source>
        <dbReference type="PROSITE" id="PS51823"/>
    </source>
</evidence>
<dbReference type="SMART" id="SM00028">
    <property type="entry name" value="TPR"/>
    <property type="match status" value="3"/>
</dbReference>
<feature type="compositionally biased region" description="Basic residues" evidence="3">
    <location>
        <begin position="1"/>
        <end position="12"/>
    </location>
</feature>
<feature type="compositionally biased region" description="Basic and acidic residues" evidence="3">
    <location>
        <begin position="679"/>
        <end position="688"/>
    </location>
</feature>
<dbReference type="InterPro" id="IPR027523">
    <property type="entry name" value="CLU_prot"/>
</dbReference>
<dbReference type="FunFam" id="1.25.40.10:FF:000230">
    <property type="entry name" value="Clustered mitochondria protein homolog"/>
    <property type="match status" value="1"/>
</dbReference>
<feature type="compositionally biased region" description="Polar residues" evidence="3">
    <location>
        <begin position="33"/>
        <end position="42"/>
    </location>
</feature>
<keyword evidence="2" id="KW-0802">TPR repeat</keyword>
<feature type="repeat" description="TPR" evidence="2">
    <location>
        <begin position="1061"/>
        <end position="1094"/>
    </location>
</feature>
<dbReference type="EMBL" id="JACGWM010001666">
    <property type="protein sequence ID" value="KAL0289982.1"/>
    <property type="molecule type" value="Genomic_DNA"/>
</dbReference>
<feature type="domain" description="Clu" evidence="4">
    <location>
        <begin position="352"/>
        <end position="665"/>
    </location>
</feature>
<proteinExistence type="predicted"/>
<reference evidence="5" key="2">
    <citation type="journal article" date="2024" name="Plant">
        <title>Genomic evolution and insights into agronomic trait innovations of Sesamum species.</title>
        <authorList>
            <person name="Miao H."/>
            <person name="Wang L."/>
            <person name="Qu L."/>
            <person name="Liu H."/>
            <person name="Sun Y."/>
            <person name="Le M."/>
            <person name="Wang Q."/>
            <person name="Wei S."/>
            <person name="Zheng Y."/>
            <person name="Lin W."/>
            <person name="Duan Y."/>
            <person name="Cao H."/>
            <person name="Xiong S."/>
            <person name="Wang X."/>
            <person name="Wei L."/>
            <person name="Li C."/>
            <person name="Ma Q."/>
            <person name="Ju M."/>
            <person name="Zhao R."/>
            <person name="Li G."/>
            <person name="Mu C."/>
            <person name="Tian Q."/>
            <person name="Mei H."/>
            <person name="Zhang T."/>
            <person name="Gao T."/>
            <person name="Zhang H."/>
        </authorList>
    </citation>
    <scope>NUCLEOTIDE SEQUENCE</scope>
    <source>
        <strain evidence="5">KEN8</strain>
    </source>
</reference>
<dbReference type="InterPro" id="IPR011990">
    <property type="entry name" value="TPR-like_helical_dom_sf"/>
</dbReference>
<dbReference type="GO" id="GO:0005737">
    <property type="term" value="C:cytoplasm"/>
    <property type="evidence" value="ECO:0007669"/>
    <property type="project" value="TreeGrafter"/>
</dbReference>
<feature type="compositionally biased region" description="Polar residues" evidence="3">
    <location>
        <begin position="17"/>
        <end position="27"/>
    </location>
</feature>
<dbReference type="FunFam" id="3.30.2280.10:FF:000002">
    <property type="entry name" value="Clustered mitochondria protein homolog"/>
    <property type="match status" value="1"/>
</dbReference>
<reference evidence="5" key="1">
    <citation type="submission" date="2020-06" db="EMBL/GenBank/DDBJ databases">
        <authorList>
            <person name="Li T."/>
            <person name="Hu X."/>
            <person name="Zhang T."/>
            <person name="Song X."/>
            <person name="Zhang H."/>
            <person name="Dai N."/>
            <person name="Sheng W."/>
            <person name="Hou X."/>
            <person name="Wei L."/>
        </authorList>
    </citation>
    <scope>NUCLEOTIDE SEQUENCE</scope>
    <source>
        <strain evidence="5">KEN8</strain>
        <tissue evidence="5">Leaf</tissue>
    </source>
</reference>
<gene>
    <name evidence="5" type="ORF">Scaly_2686600</name>
</gene>
<dbReference type="InterPro" id="IPR023231">
    <property type="entry name" value="GSKIP_dom_sf"/>
</dbReference>
<sequence length="1335" mass="145356">MAGKSNKGKNRKALQQCAASSSEQAVTSEAPLNDSSTASQANGDLPLTESVDTNSVVKEHDKASQQHPGKQADVHLYPVSVKTQGGDKLELQLSPGDSVMDVRQFLLDAPETCFVTCYDLLLHTKDGSTHHLEDYNEISEVADITSGSCLLEMVAALYDDRSMRAHVHRTRELLSLSTLHSSLSTTLALQHETGRDASASLDAVKAEMPELNNLGFMENVTGSLSNLLSSPSKEIKCVESIVFSSFNPPPSHRRLSGDLLYLDLVTLEGNQYCVTGTTKSFYVNSSTGTILDPRPNKAALEATTLVGLLQKLSPKFKKAFREILERKASAHPFENVPSLLPPNAWLGLYPVPDHKRDAARAESSLTLSFGSELIGMQRDWNEELQACREFPHATHQERILRDRALYKVTSDFVDAATSGAIGVINRCILPINPTDPECFHMYVHNNIFFSFAVDADLGQLPQKQASGELSKVEITASSHISPEKTDNNLSQEAFRISSVDESSIPDTQNIDGIHTLSPDAPAETQLAESEQATYASANNDLKGTKACQEANVPGLYNLAMAIIDYRGHRVVAQSVLPGILQGDKSDSLLYGSVDNGKKICWNEAFHAKVLEAAKRLHLKEHTVLDGSGNVFKLAAPVECKGIVGSDDRNLFLAVTATNDDALSFGLDESHSSMLTIREQAEAADRSKSGCESGGENPVASDSLDTSNSDKLVKAEANAASTSESQNAVNGEKQKFQECCSHSKSEDTSKEILFNPNVFTEFKLAGNPEVAEGTRHMPHIWDLCSSEIIVRSAKHIVKTNLLCLSPVFSLALDRMFSSMNHVHSGHHASGKSSKAQAKSRHGGSVRKKQSLYSSITSESLWSDIQEFAKLKYQFELPEDARHQVKKISVIRNLCQKVGITIAARKYDFDAAAPFQVSDILNIQPVVKHSIPVCSEAKDLVETGKVQLAEGMLNEAYTLFSEAFTILQQVTGPMHREVANCCRYLAMVLYHAGDMAGAIMQQHKELIINERCLGLDHPDTAHSYGNMALFYHGLNQTELALRHMSRALLLLSLSSGPDHPDVAATFINVAMMYQDMGKMDTALRYLQEALKKNEKLLGEEHIQTAVCYHALAIAFNCMGAFKLSHQHEKKTYDILVKQLGEDDSRTKDSQNWMKTFKMRELQMNAQKQKGQALNSASAQKAIDILKAHPDLIQAFQAAAVAGGPGSSANKSFNSPIIGEALPRGRGVDERAARAAAEVRKKAAARGLLTRSHGVPVQALPPFTQLLNIINSGVTPDAANETNNEGKKESDEQTSNGVQEPEVDQSKPGQQAQAPMGLGSGLAALDSKKLKTKAKAAS</sequence>
<feature type="region of interest" description="Disordered" evidence="3">
    <location>
        <begin position="679"/>
        <end position="707"/>
    </location>
</feature>
<dbReference type="Pfam" id="PF13424">
    <property type="entry name" value="TPR_12"/>
    <property type="match status" value="2"/>
</dbReference>
<evidence type="ECO:0000256" key="2">
    <source>
        <dbReference type="PROSITE-ProRule" id="PRU00339"/>
    </source>
</evidence>
<evidence type="ECO:0000313" key="5">
    <source>
        <dbReference type="EMBL" id="KAL0289982.1"/>
    </source>
</evidence>
<dbReference type="PANTHER" id="PTHR12601:SF6">
    <property type="entry name" value="CLUSTERED MITOCHONDRIA PROTEIN HOMOLOG"/>
    <property type="match status" value="1"/>
</dbReference>
<dbReference type="InterPro" id="IPR019734">
    <property type="entry name" value="TPR_rpt"/>
</dbReference>
<feature type="region of interest" description="Disordered" evidence="3">
    <location>
        <begin position="822"/>
        <end position="849"/>
    </location>
</feature>
<comment type="caution">
    <text evidence="5">The sequence shown here is derived from an EMBL/GenBank/DDBJ whole genome shotgun (WGS) entry which is preliminary data.</text>
</comment>
<name>A0AAW2J6J0_9LAMI</name>
<dbReference type="SUPFAM" id="SSF48452">
    <property type="entry name" value="TPR-like"/>
    <property type="match status" value="2"/>
</dbReference>
<protein>
    <submittedName>
        <fullName evidence="5">Clustered mitochondria protein</fullName>
    </submittedName>
</protein>
<dbReference type="InterPro" id="IPR025697">
    <property type="entry name" value="CLU_dom"/>
</dbReference>
<dbReference type="Pfam" id="PF15044">
    <property type="entry name" value="CLU_N"/>
    <property type="match status" value="1"/>
</dbReference>
<dbReference type="Gene3D" id="1.25.40.10">
    <property type="entry name" value="Tetratricopeptide repeat domain"/>
    <property type="match status" value="1"/>
</dbReference>
<feature type="region of interest" description="Disordered" evidence="3">
    <location>
        <begin position="1"/>
        <end position="49"/>
    </location>
</feature>
<dbReference type="PROSITE" id="PS51823">
    <property type="entry name" value="CLU"/>
    <property type="match status" value="1"/>
</dbReference>
<accession>A0AAW2J6J0</accession>
<organism evidence="5">
    <name type="scientific">Sesamum calycinum</name>
    <dbReference type="NCBI Taxonomy" id="2727403"/>
    <lineage>
        <taxon>Eukaryota</taxon>
        <taxon>Viridiplantae</taxon>
        <taxon>Streptophyta</taxon>
        <taxon>Embryophyta</taxon>
        <taxon>Tracheophyta</taxon>
        <taxon>Spermatophyta</taxon>
        <taxon>Magnoliopsida</taxon>
        <taxon>eudicotyledons</taxon>
        <taxon>Gunneridae</taxon>
        <taxon>Pentapetalae</taxon>
        <taxon>asterids</taxon>
        <taxon>lamiids</taxon>
        <taxon>Lamiales</taxon>
        <taxon>Pedaliaceae</taxon>
        <taxon>Sesamum</taxon>
    </lineage>
</organism>
<dbReference type="Pfam" id="PF05303">
    <property type="entry name" value="GSKIP_dom"/>
    <property type="match status" value="1"/>
</dbReference>
<dbReference type="InterPro" id="IPR007967">
    <property type="entry name" value="GSKIP_dom"/>
</dbReference>
<dbReference type="CDD" id="cd15466">
    <property type="entry name" value="CLU-central"/>
    <property type="match status" value="1"/>
</dbReference>
<dbReference type="Pfam" id="PF12807">
    <property type="entry name" value="eIF3_p135"/>
    <property type="match status" value="1"/>
</dbReference>
<evidence type="ECO:0000256" key="1">
    <source>
        <dbReference type="ARBA" id="ARBA00022490"/>
    </source>
</evidence>
<dbReference type="Gene3D" id="3.30.2280.10">
    <property type="entry name" value="Hypothetical protein (hspc210)"/>
    <property type="match status" value="1"/>
</dbReference>
<evidence type="ECO:0000256" key="3">
    <source>
        <dbReference type="SAM" id="MobiDB-lite"/>
    </source>
</evidence>
<feature type="compositionally biased region" description="Basic residues" evidence="3">
    <location>
        <begin position="836"/>
        <end position="848"/>
    </location>
</feature>
<dbReference type="PANTHER" id="PTHR12601">
    <property type="entry name" value="EUKARYOTIC TRANSLATION INITIATION FACTOR 3 SUBUNIT EIF-3"/>
    <property type="match status" value="1"/>
</dbReference>
<feature type="region of interest" description="Disordered" evidence="3">
    <location>
        <begin position="1271"/>
        <end position="1335"/>
    </location>
</feature>
<dbReference type="InterPro" id="IPR033646">
    <property type="entry name" value="CLU-central"/>
</dbReference>
<keyword evidence="1" id="KW-0963">Cytoplasm</keyword>
<dbReference type="InterPro" id="IPR028275">
    <property type="entry name" value="CLU_N"/>
</dbReference>
<dbReference type="SUPFAM" id="SSF103107">
    <property type="entry name" value="Hypothetical protein c14orf129, hspc210"/>
    <property type="match status" value="1"/>
</dbReference>